<comment type="caution">
    <text evidence="6">The sequence shown here is derived from an EMBL/GenBank/DDBJ whole genome shotgun (WGS) entry which is preliminary data.</text>
</comment>
<evidence type="ECO:0000256" key="2">
    <source>
        <dbReference type="ARBA" id="ARBA00022692"/>
    </source>
</evidence>
<keyword evidence="7" id="KW-1185">Reference proteome</keyword>
<dbReference type="GO" id="GO:0004671">
    <property type="term" value="F:protein C-terminal S-isoprenylcysteine carboxyl O-methyltransferase activity"/>
    <property type="evidence" value="ECO:0007669"/>
    <property type="project" value="UniProtKB-EC"/>
</dbReference>
<keyword evidence="3 5" id="KW-1133">Transmembrane helix</keyword>
<feature type="transmembrane region" description="Helical" evidence="5">
    <location>
        <begin position="6"/>
        <end position="25"/>
    </location>
</feature>
<proteinExistence type="predicted"/>
<name>A0ABW0QR05_9GAMM</name>
<dbReference type="EC" id="2.1.1.100" evidence="6"/>
<dbReference type="RefSeq" id="WP_377321575.1">
    <property type="nucleotide sequence ID" value="NZ_JBHSNF010000003.1"/>
</dbReference>
<dbReference type="Proteomes" id="UP001596114">
    <property type="component" value="Unassembled WGS sequence"/>
</dbReference>
<organism evidence="6 7">
    <name type="scientific">Rhodanobacter ginsengisoli</name>
    <dbReference type="NCBI Taxonomy" id="418646"/>
    <lineage>
        <taxon>Bacteria</taxon>
        <taxon>Pseudomonadati</taxon>
        <taxon>Pseudomonadota</taxon>
        <taxon>Gammaproteobacteria</taxon>
        <taxon>Lysobacterales</taxon>
        <taxon>Rhodanobacteraceae</taxon>
        <taxon>Rhodanobacter</taxon>
    </lineage>
</organism>
<comment type="subcellular location">
    <subcellularLocation>
        <location evidence="1">Membrane</location>
        <topology evidence="1">Multi-pass membrane protein</topology>
    </subcellularLocation>
</comment>
<feature type="transmembrane region" description="Helical" evidence="5">
    <location>
        <begin position="37"/>
        <end position="58"/>
    </location>
</feature>
<protein>
    <submittedName>
        <fullName evidence="6">Methyltransferase family protein</fullName>
        <ecNumber evidence="6">2.1.1.100</ecNumber>
        <ecNumber evidence="6">2.1.1.334</ecNumber>
    </submittedName>
</protein>
<keyword evidence="6" id="KW-0808">Transferase</keyword>
<evidence type="ECO:0000256" key="5">
    <source>
        <dbReference type="SAM" id="Phobius"/>
    </source>
</evidence>
<dbReference type="Pfam" id="PF04140">
    <property type="entry name" value="ICMT"/>
    <property type="match status" value="1"/>
</dbReference>
<dbReference type="InterPro" id="IPR007269">
    <property type="entry name" value="ICMT_MeTrfase"/>
</dbReference>
<dbReference type="PANTHER" id="PTHR43847">
    <property type="entry name" value="BLL3993 PROTEIN"/>
    <property type="match status" value="1"/>
</dbReference>
<feature type="transmembrane region" description="Helical" evidence="5">
    <location>
        <begin position="64"/>
        <end position="83"/>
    </location>
</feature>
<evidence type="ECO:0000313" key="6">
    <source>
        <dbReference type="EMBL" id="MFC5527180.1"/>
    </source>
</evidence>
<dbReference type="GO" id="GO:0032259">
    <property type="term" value="P:methylation"/>
    <property type="evidence" value="ECO:0007669"/>
    <property type="project" value="UniProtKB-KW"/>
</dbReference>
<dbReference type="Gene3D" id="1.20.120.1630">
    <property type="match status" value="1"/>
</dbReference>
<dbReference type="PANTHER" id="PTHR43847:SF1">
    <property type="entry name" value="BLL3993 PROTEIN"/>
    <property type="match status" value="1"/>
</dbReference>
<gene>
    <name evidence="6" type="ORF">ACFPPA_15675</name>
</gene>
<feature type="transmembrane region" description="Helical" evidence="5">
    <location>
        <begin position="121"/>
        <end position="152"/>
    </location>
</feature>
<evidence type="ECO:0000313" key="7">
    <source>
        <dbReference type="Proteomes" id="UP001596114"/>
    </source>
</evidence>
<sequence length="186" mass="20572">MPILRDVAIALLFAWISIDAIVVFRRKSGRAENRDRSSLRLLMIAGPLVWMVGIGLAFTSIGAFVFPAGQVVGLLVMAIGIVLRSVAIAQLGRFHTPNVAVLADHQVKATGLYRHVRHPSYLGALIGFAGFGLALGNWLSLLLIVLVTPAIYLHRIREEEMALTEGLGDAYREYCRHTKRLIPWIY</sequence>
<evidence type="ECO:0000256" key="4">
    <source>
        <dbReference type="ARBA" id="ARBA00023136"/>
    </source>
</evidence>
<evidence type="ECO:0000256" key="1">
    <source>
        <dbReference type="ARBA" id="ARBA00004141"/>
    </source>
</evidence>
<dbReference type="EMBL" id="JBHSNF010000003">
    <property type="protein sequence ID" value="MFC5527180.1"/>
    <property type="molecule type" value="Genomic_DNA"/>
</dbReference>
<reference evidence="7" key="1">
    <citation type="journal article" date="2019" name="Int. J. Syst. Evol. Microbiol.">
        <title>The Global Catalogue of Microorganisms (GCM) 10K type strain sequencing project: providing services to taxonomists for standard genome sequencing and annotation.</title>
        <authorList>
            <consortium name="The Broad Institute Genomics Platform"/>
            <consortium name="The Broad Institute Genome Sequencing Center for Infectious Disease"/>
            <person name="Wu L."/>
            <person name="Ma J."/>
        </authorList>
    </citation>
    <scope>NUCLEOTIDE SEQUENCE [LARGE SCALE GENOMIC DNA]</scope>
    <source>
        <strain evidence="7">CGMCC 1.16619</strain>
    </source>
</reference>
<accession>A0ABW0QR05</accession>
<keyword evidence="6" id="KW-0489">Methyltransferase</keyword>
<dbReference type="EC" id="2.1.1.334" evidence="6"/>
<keyword evidence="2 5" id="KW-0812">Transmembrane</keyword>
<dbReference type="InterPro" id="IPR052527">
    <property type="entry name" value="Metal_cation-efflux_comp"/>
</dbReference>
<evidence type="ECO:0000256" key="3">
    <source>
        <dbReference type="ARBA" id="ARBA00022989"/>
    </source>
</evidence>
<keyword evidence="4 5" id="KW-0472">Membrane</keyword>